<accession>A0A166B334</accession>
<dbReference type="Proteomes" id="UP000076532">
    <property type="component" value="Unassembled WGS sequence"/>
</dbReference>
<organism evidence="1 2">
    <name type="scientific">Athelia psychrophila</name>
    <dbReference type="NCBI Taxonomy" id="1759441"/>
    <lineage>
        <taxon>Eukaryota</taxon>
        <taxon>Fungi</taxon>
        <taxon>Dikarya</taxon>
        <taxon>Basidiomycota</taxon>
        <taxon>Agaricomycotina</taxon>
        <taxon>Agaricomycetes</taxon>
        <taxon>Agaricomycetidae</taxon>
        <taxon>Atheliales</taxon>
        <taxon>Atheliaceae</taxon>
        <taxon>Athelia</taxon>
    </lineage>
</organism>
<gene>
    <name evidence="1" type="ORF">FIBSPDRAFT_961537</name>
</gene>
<proteinExistence type="predicted"/>
<dbReference type="EMBL" id="KV417650">
    <property type="protein sequence ID" value="KZP12227.1"/>
    <property type="molecule type" value="Genomic_DNA"/>
</dbReference>
<dbReference type="AlphaFoldDB" id="A0A166B334"/>
<sequence length="157" mass="18011">MTQPLFDLRDIPDLTNASRHLIHPSFLPTHSRKHVCWRSLPASPYSPGNHLPTAVAFELARLVRPALLMRLLHLHKRVETRFVPSRVYALRGRPICLRLNAQRSLEFRLPLQNPPPLLAFPTVLDLPLTRFAPPVYNARYVDGLRLWMTRECAVEGG</sequence>
<reference evidence="1 2" key="1">
    <citation type="journal article" date="2016" name="Mol. Biol. Evol.">
        <title>Comparative Genomics of Early-Diverging Mushroom-Forming Fungi Provides Insights into the Origins of Lignocellulose Decay Capabilities.</title>
        <authorList>
            <person name="Nagy L.G."/>
            <person name="Riley R."/>
            <person name="Tritt A."/>
            <person name="Adam C."/>
            <person name="Daum C."/>
            <person name="Floudas D."/>
            <person name="Sun H."/>
            <person name="Yadav J.S."/>
            <person name="Pangilinan J."/>
            <person name="Larsson K.H."/>
            <person name="Matsuura K."/>
            <person name="Barry K."/>
            <person name="Labutti K."/>
            <person name="Kuo R."/>
            <person name="Ohm R.A."/>
            <person name="Bhattacharya S.S."/>
            <person name="Shirouzu T."/>
            <person name="Yoshinaga Y."/>
            <person name="Martin F.M."/>
            <person name="Grigoriev I.V."/>
            <person name="Hibbett D.S."/>
        </authorList>
    </citation>
    <scope>NUCLEOTIDE SEQUENCE [LARGE SCALE GENOMIC DNA]</scope>
    <source>
        <strain evidence="1 2">CBS 109695</strain>
    </source>
</reference>
<protein>
    <submittedName>
        <fullName evidence="1">Uncharacterized protein</fullName>
    </submittedName>
</protein>
<keyword evidence="2" id="KW-1185">Reference proteome</keyword>
<evidence type="ECO:0000313" key="1">
    <source>
        <dbReference type="EMBL" id="KZP12227.1"/>
    </source>
</evidence>
<name>A0A166B334_9AGAM</name>
<evidence type="ECO:0000313" key="2">
    <source>
        <dbReference type="Proteomes" id="UP000076532"/>
    </source>
</evidence>